<dbReference type="EMBL" id="JBHUMJ010000004">
    <property type="protein sequence ID" value="MFD2702252.1"/>
    <property type="molecule type" value="Genomic_DNA"/>
</dbReference>
<evidence type="ECO:0000313" key="6">
    <source>
        <dbReference type="Proteomes" id="UP001597540"/>
    </source>
</evidence>
<evidence type="ECO:0000256" key="1">
    <source>
        <dbReference type="ARBA" id="ARBA00001933"/>
    </source>
</evidence>
<dbReference type="NCBIfam" id="NF004937">
    <property type="entry name" value="PRK06290.1"/>
    <property type="match status" value="1"/>
</dbReference>
<evidence type="ECO:0000256" key="3">
    <source>
        <dbReference type="ARBA" id="ARBA00022679"/>
    </source>
</evidence>
<dbReference type="Proteomes" id="UP001597540">
    <property type="component" value="Unassembled WGS sequence"/>
</dbReference>
<dbReference type="InterPro" id="IPR050881">
    <property type="entry name" value="LL-DAP_aminotransferase"/>
</dbReference>
<comment type="cofactor">
    <cofactor evidence="1">
        <name>pyridoxal 5'-phosphate</name>
        <dbReference type="ChEBI" id="CHEBI:597326"/>
    </cofactor>
</comment>
<dbReference type="EC" id="2.6.1.83" evidence="5"/>
<dbReference type="PANTHER" id="PTHR42832:SF3">
    <property type="entry name" value="L-GLUTAMINE--4-(METHYLSULFANYL)-2-OXOBUTANOATE AMINOTRANSFERASE"/>
    <property type="match status" value="1"/>
</dbReference>
<dbReference type="GO" id="GO:0010285">
    <property type="term" value="F:L,L-diaminopimelate aminotransferase activity"/>
    <property type="evidence" value="ECO:0007669"/>
    <property type="project" value="UniProtKB-EC"/>
</dbReference>
<keyword evidence="2 5" id="KW-0032">Aminotransferase</keyword>
<keyword evidence="6" id="KW-1185">Reference proteome</keyword>
<evidence type="ECO:0000313" key="5">
    <source>
        <dbReference type="EMBL" id="MFD2702252.1"/>
    </source>
</evidence>
<accession>A0ABW5SR02</accession>
<dbReference type="CDD" id="cd00609">
    <property type="entry name" value="AAT_like"/>
    <property type="match status" value="1"/>
</dbReference>
<reference evidence="6" key="1">
    <citation type="journal article" date="2019" name="Int. J. Syst. Evol. Microbiol.">
        <title>The Global Catalogue of Microorganisms (GCM) 10K type strain sequencing project: providing services to taxonomists for standard genome sequencing and annotation.</title>
        <authorList>
            <consortium name="The Broad Institute Genomics Platform"/>
            <consortium name="The Broad Institute Genome Sequencing Center for Infectious Disease"/>
            <person name="Wu L."/>
            <person name="Ma J."/>
        </authorList>
    </citation>
    <scope>NUCLEOTIDE SEQUENCE [LARGE SCALE GENOMIC DNA]</scope>
    <source>
        <strain evidence="6">KCTC 33849</strain>
    </source>
</reference>
<dbReference type="InterPro" id="IPR004839">
    <property type="entry name" value="Aminotransferase_I/II_large"/>
</dbReference>
<feature type="domain" description="Aminotransferase class I/classII large" evidence="4">
    <location>
        <begin position="51"/>
        <end position="395"/>
    </location>
</feature>
<sequence>MSIDKYQETYIQNCFADRIGGPNYGKSANNNKLDKIKRAMAAANKNFPDIELINLGAYDPNEMMDTGIAATLAAEAAKPENRGYANNGIPEFKEAAAAYLAEVFGVEDIDPETEVVYSSGSKSALAIIPSAFINPGDVAVLTVPGYPAMGTHTKYLGGEVYNVQLTKENHFLPDLASIPEEIALRTKLIYLNYPNNPTGASATAEFFTEVIEWAKKYNVIVVHDAAYAALTYDGLKPFSFLSVPGAKDVGVELHSLSKSFNMSGWSMGFAAGNPLVVKAFSEIKDNHDSGQSMAIQKAAAYGLAHPEITLKMTEKYSRRHDMLVLALNELGFRVEKPKGSVYLYVEAPSGIVGGRRFESAEDFSQFLIREKLISSVPWDDAGHFVRFSVTFEASGEEEEQRVIGEIKRRLSDIQFEF</sequence>
<dbReference type="Gene3D" id="3.40.640.10">
    <property type="entry name" value="Type I PLP-dependent aspartate aminotransferase-like (Major domain)"/>
    <property type="match status" value="1"/>
</dbReference>
<evidence type="ECO:0000259" key="4">
    <source>
        <dbReference type="Pfam" id="PF00155"/>
    </source>
</evidence>
<name>A0ABW5SR02_9BACL</name>
<organism evidence="5 6">
    <name type="scientific">Paenibacillus shunpengii</name>
    <dbReference type="NCBI Taxonomy" id="2054424"/>
    <lineage>
        <taxon>Bacteria</taxon>
        <taxon>Bacillati</taxon>
        <taxon>Bacillota</taxon>
        <taxon>Bacilli</taxon>
        <taxon>Bacillales</taxon>
        <taxon>Paenibacillaceae</taxon>
        <taxon>Paenibacillus</taxon>
    </lineage>
</organism>
<gene>
    <name evidence="5" type="ORF">ACFSVM_17445</name>
</gene>
<comment type="caution">
    <text evidence="5">The sequence shown here is derived from an EMBL/GenBank/DDBJ whole genome shotgun (WGS) entry which is preliminary data.</text>
</comment>
<dbReference type="InterPro" id="IPR015422">
    <property type="entry name" value="PyrdxlP-dep_Trfase_small"/>
</dbReference>
<dbReference type="PANTHER" id="PTHR42832">
    <property type="entry name" value="AMINO ACID AMINOTRANSFERASE"/>
    <property type="match status" value="1"/>
</dbReference>
<protein>
    <submittedName>
        <fullName evidence="5">LL-diaminopimelate aminotransferase</fullName>
        <ecNumber evidence="5">2.6.1.83</ecNumber>
    </submittedName>
</protein>
<proteinExistence type="predicted"/>
<dbReference type="SUPFAM" id="SSF53383">
    <property type="entry name" value="PLP-dependent transferases"/>
    <property type="match status" value="1"/>
</dbReference>
<dbReference type="Gene3D" id="3.90.1150.10">
    <property type="entry name" value="Aspartate Aminotransferase, domain 1"/>
    <property type="match status" value="1"/>
</dbReference>
<dbReference type="InterPro" id="IPR015424">
    <property type="entry name" value="PyrdxlP-dep_Trfase"/>
</dbReference>
<dbReference type="RefSeq" id="WP_090725526.1">
    <property type="nucleotide sequence ID" value="NZ_JBHUMJ010000004.1"/>
</dbReference>
<dbReference type="InterPro" id="IPR015421">
    <property type="entry name" value="PyrdxlP-dep_Trfase_major"/>
</dbReference>
<evidence type="ECO:0000256" key="2">
    <source>
        <dbReference type="ARBA" id="ARBA00022576"/>
    </source>
</evidence>
<keyword evidence="3 5" id="KW-0808">Transferase</keyword>
<dbReference type="Pfam" id="PF00155">
    <property type="entry name" value="Aminotran_1_2"/>
    <property type="match status" value="1"/>
</dbReference>